<dbReference type="EC" id="5.6.2.4" evidence="12"/>
<dbReference type="Gene3D" id="3.40.50.300">
    <property type="entry name" value="P-loop containing nucleotide triphosphate hydrolases"/>
    <property type="match status" value="4"/>
</dbReference>
<dbReference type="Gene3D" id="3.90.320.10">
    <property type="match status" value="1"/>
</dbReference>
<dbReference type="InterPro" id="IPR014017">
    <property type="entry name" value="DNA_helicase_UvrD-like_C"/>
</dbReference>
<dbReference type="KEGG" id="pzh:CX676_13960"/>
<evidence type="ECO:0000256" key="7">
    <source>
        <dbReference type="ARBA" id="ARBA00022840"/>
    </source>
</evidence>
<dbReference type="InterPro" id="IPR000212">
    <property type="entry name" value="DNA_helicase_UvrD/REP"/>
</dbReference>
<dbReference type="AlphaFoldDB" id="A0A2H5F0S7"/>
<evidence type="ECO:0000256" key="15">
    <source>
        <dbReference type="PROSITE-ProRule" id="PRU00560"/>
    </source>
</evidence>
<evidence type="ECO:0000256" key="2">
    <source>
        <dbReference type="ARBA" id="ARBA00022741"/>
    </source>
</evidence>
<dbReference type="GO" id="GO:0033202">
    <property type="term" value="C:DNA helicase complex"/>
    <property type="evidence" value="ECO:0007669"/>
    <property type="project" value="TreeGrafter"/>
</dbReference>
<comment type="catalytic activity">
    <reaction evidence="14">
        <text>ATP + H2O = ADP + phosphate + H(+)</text>
        <dbReference type="Rhea" id="RHEA:13065"/>
        <dbReference type="ChEBI" id="CHEBI:15377"/>
        <dbReference type="ChEBI" id="CHEBI:15378"/>
        <dbReference type="ChEBI" id="CHEBI:30616"/>
        <dbReference type="ChEBI" id="CHEBI:43474"/>
        <dbReference type="ChEBI" id="CHEBI:456216"/>
        <dbReference type="EC" id="5.6.2.4"/>
    </reaction>
</comment>
<evidence type="ECO:0000256" key="5">
    <source>
        <dbReference type="ARBA" id="ARBA00022806"/>
    </source>
</evidence>
<keyword evidence="2 15" id="KW-0547">Nucleotide-binding</keyword>
<evidence type="ECO:0000256" key="6">
    <source>
        <dbReference type="ARBA" id="ARBA00022839"/>
    </source>
</evidence>
<evidence type="ECO:0000256" key="1">
    <source>
        <dbReference type="ARBA" id="ARBA00022722"/>
    </source>
</evidence>
<evidence type="ECO:0000256" key="4">
    <source>
        <dbReference type="ARBA" id="ARBA00022801"/>
    </source>
</evidence>
<gene>
    <name evidence="18" type="primary">addA</name>
    <name evidence="18" type="ORF">CX676_13960</name>
</gene>
<keyword evidence="8" id="KW-0238">DNA-binding</keyword>
<protein>
    <recommendedName>
        <fullName evidence="12">DNA 3'-5' helicase</fullName>
        <ecNumber evidence="12">5.6.2.4</ecNumber>
    </recommendedName>
    <alternativeName>
        <fullName evidence="13">DNA 3'-5' helicase II</fullName>
    </alternativeName>
</protein>
<dbReference type="Pfam" id="PF13361">
    <property type="entry name" value="UvrD_C"/>
    <property type="match status" value="1"/>
</dbReference>
<dbReference type="EMBL" id="CP025430">
    <property type="protein sequence ID" value="AUH65142.1"/>
    <property type="molecule type" value="Genomic_DNA"/>
</dbReference>
<keyword evidence="10" id="KW-0413">Isomerase</keyword>
<accession>A0A2H5F0S7</accession>
<evidence type="ECO:0000256" key="10">
    <source>
        <dbReference type="ARBA" id="ARBA00023235"/>
    </source>
</evidence>
<dbReference type="NCBIfam" id="TIGR02784">
    <property type="entry name" value="addA_alphas"/>
    <property type="match status" value="1"/>
</dbReference>
<dbReference type="Pfam" id="PF00580">
    <property type="entry name" value="UvrD-helicase"/>
    <property type="match status" value="1"/>
</dbReference>
<keyword evidence="7 15" id="KW-0067">ATP-binding</keyword>
<reference evidence="18 19" key="1">
    <citation type="journal article" date="2013" name="Antonie Van Leeuwenhoek">
        <title>Paracoccus zhejiangensis sp. nov., isolated from activated sludge in wastewater-treatment system.</title>
        <authorList>
            <person name="Wu Z.G."/>
            <person name="Zhang D.F."/>
            <person name="Liu Y.L."/>
            <person name="Wang F."/>
            <person name="Jiang X."/>
            <person name="Li C."/>
            <person name="Li S.P."/>
            <person name="Hong Q."/>
            <person name="Li W.J."/>
        </authorList>
    </citation>
    <scope>NUCLEOTIDE SEQUENCE [LARGE SCALE GENOMIC DNA]</scope>
    <source>
        <strain evidence="18 19">J6</strain>
    </source>
</reference>
<dbReference type="Proteomes" id="UP000234530">
    <property type="component" value="Chromosome"/>
</dbReference>
<dbReference type="RefSeq" id="WP_101753169.1">
    <property type="nucleotide sequence ID" value="NZ_CP025430.1"/>
</dbReference>
<dbReference type="PANTHER" id="PTHR11070:SF2">
    <property type="entry name" value="ATP-DEPENDENT DNA HELICASE SRS2"/>
    <property type="match status" value="1"/>
</dbReference>
<keyword evidence="6" id="KW-0269">Exonuclease</keyword>
<feature type="binding site" evidence="15">
    <location>
        <begin position="22"/>
        <end position="29"/>
    </location>
    <ligand>
        <name>ATP</name>
        <dbReference type="ChEBI" id="CHEBI:30616"/>
    </ligand>
</feature>
<evidence type="ECO:0000256" key="12">
    <source>
        <dbReference type="ARBA" id="ARBA00034808"/>
    </source>
</evidence>
<evidence type="ECO:0000259" key="17">
    <source>
        <dbReference type="PROSITE" id="PS51217"/>
    </source>
</evidence>
<evidence type="ECO:0000256" key="14">
    <source>
        <dbReference type="ARBA" id="ARBA00048988"/>
    </source>
</evidence>
<organism evidence="18 19">
    <name type="scientific">Paracoccus zhejiangensis</name>
    <dbReference type="NCBI Taxonomy" id="1077935"/>
    <lineage>
        <taxon>Bacteria</taxon>
        <taxon>Pseudomonadati</taxon>
        <taxon>Pseudomonadota</taxon>
        <taxon>Alphaproteobacteria</taxon>
        <taxon>Rhodobacterales</taxon>
        <taxon>Paracoccaceae</taxon>
        <taxon>Paracoccus</taxon>
    </lineage>
</organism>
<dbReference type="InterPro" id="IPR014151">
    <property type="entry name" value="DNA_helicase_AddA"/>
</dbReference>
<evidence type="ECO:0000313" key="18">
    <source>
        <dbReference type="EMBL" id="AUH65142.1"/>
    </source>
</evidence>
<evidence type="ECO:0000259" key="16">
    <source>
        <dbReference type="PROSITE" id="PS51198"/>
    </source>
</evidence>
<dbReference type="InterPro" id="IPR011604">
    <property type="entry name" value="PDDEXK-like_dom_sf"/>
</dbReference>
<dbReference type="SUPFAM" id="SSF52540">
    <property type="entry name" value="P-loop containing nucleoside triphosphate hydrolases"/>
    <property type="match status" value="1"/>
</dbReference>
<keyword evidence="1" id="KW-0540">Nuclease</keyword>
<dbReference type="GO" id="GO:0000725">
    <property type="term" value="P:recombinational repair"/>
    <property type="evidence" value="ECO:0007669"/>
    <property type="project" value="TreeGrafter"/>
</dbReference>
<dbReference type="Gene3D" id="1.10.486.10">
    <property type="entry name" value="PCRA, domain 4"/>
    <property type="match status" value="1"/>
</dbReference>
<comment type="catalytic activity">
    <reaction evidence="11">
        <text>Couples ATP hydrolysis with the unwinding of duplex DNA by translocating in the 3'-5' direction.</text>
        <dbReference type="EC" id="5.6.2.4"/>
    </reaction>
</comment>
<dbReference type="PANTHER" id="PTHR11070">
    <property type="entry name" value="UVRD / RECB / PCRA DNA HELICASE FAMILY MEMBER"/>
    <property type="match status" value="1"/>
</dbReference>
<feature type="domain" description="UvrD-like helicase C-terminal" evidence="17">
    <location>
        <begin position="497"/>
        <end position="768"/>
    </location>
</feature>
<keyword evidence="5 15" id="KW-0347">Helicase</keyword>
<dbReference type="InterPro" id="IPR027417">
    <property type="entry name" value="P-loop_NTPase"/>
</dbReference>
<sequence>MDEATRNQVGSADPAASTWLTANAGSGKTRVLTDRVARLLLRGTRPERILCLTYTKAAATEMQNRLLRRLGEWAMLPEDELRRALADLGEAGSADLTEARRLFALAIETPGGLKVQTIHSFCAALLRRFPLEAGVPLGFAELDDRSARVLRAEIVEEMAEEMHPAIADLTALHGGHDLDGFVRALPPGAAEAPPDQAALWGALGLAAGADEESLMAAVFSGDERDLIGALIPLMRGSNKTDTGTAERLAVHDWDQPDMAALATLCDVMLYKSGENAGTAKLGKFPAVGLQRGAAAGLMPDLEELMERVQDARGQMIALASARRTLALHRFAHEFARRYDARKLAHGWLDFEDLISRAAGLLSESSMAQWVLWRLDGGIDHILVDEAQDTSPEQWRVIARLTDEFTSGAGAVPRERTLFVVGDPKQSIYSFQGADVAVFEDRRDRFAEAFAAVDAPMQRRELLHSFRSSPAILRLVDAVFEGEAAVGLGEGARHIAFHEGLPGRVDIWPPVMEPEAEEPPDWWQPGDAPVPPSAETLLAKAIAAQIKAIHGTPFHDIRQRCVRPLDYGDVLILVQGRKGKGLFDEIIRACKAANLPIAGADRLKLAAELAVRDVRAVLSVLDTPEDDLSLAAALRSPLFGLTEDALYRLAAGRKREFLWERLRKSDHAEAHEVLGDLMAQAGFMRPYDLISRLLIRHGGRARLLARLGQEAEDGIAELLSQALAYETVETPTLTGFLVWLTGDDVEVRRQAGSGEGGLIRVMTVHGAKGLESPLVILPDTAKRRPPGDRYTIALPDGPTVWRGRQGQRSEPVEDAVAAQTARAEEERRRLLYVGLTRAESWLIVAAAGDTGAGLDSWHAMVSDGTERAGLEQSAIEIEGVGTAQRLSFGDWPAEAEAEKTPEVTAISLPDWSKTRPPNPSRLPQPVAATALGGAKAIGTGGSGEEADRDTAMLRGTRLHLLLEHLPGSAAEDWPAIARAALAGAEGGLPDVAEMADLLAEAEAVIGAPDLAAVMTPEPDETVLTEVGLTAPLPGIGILHGSIDRLIVGSERVLAVDYKSNVEVPADPAQTPLGILRQMAAYRAALRLIYPGHRVEAAVLWTATRSLMPLPDAVLDEASTALDPVPPRP</sequence>
<keyword evidence="4 15" id="KW-0378">Hydrolase</keyword>
<dbReference type="GO" id="GO:0005829">
    <property type="term" value="C:cytosol"/>
    <property type="evidence" value="ECO:0007669"/>
    <property type="project" value="TreeGrafter"/>
</dbReference>
<dbReference type="GO" id="GO:0043138">
    <property type="term" value="F:3'-5' DNA helicase activity"/>
    <property type="evidence" value="ECO:0007669"/>
    <property type="project" value="UniProtKB-EC"/>
</dbReference>
<keyword evidence="9" id="KW-0234">DNA repair</keyword>
<dbReference type="InterPro" id="IPR014016">
    <property type="entry name" value="UvrD-like_ATP-bd"/>
</dbReference>
<evidence type="ECO:0000313" key="19">
    <source>
        <dbReference type="Proteomes" id="UP000234530"/>
    </source>
</evidence>
<dbReference type="SUPFAM" id="SSF52980">
    <property type="entry name" value="Restriction endonuclease-like"/>
    <property type="match status" value="1"/>
</dbReference>
<evidence type="ECO:0000256" key="13">
    <source>
        <dbReference type="ARBA" id="ARBA00034923"/>
    </source>
</evidence>
<feature type="domain" description="UvrD-like helicase ATP-binding" evidence="16">
    <location>
        <begin position="1"/>
        <end position="468"/>
    </location>
</feature>
<dbReference type="PROSITE" id="PS51198">
    <property type="entry name" value="UVRD_HELICASE_ATP_BIND"/>
    <property type="match status" value="1"/>
</dbReference>
<keyword evidence="3" id="KW-0227">DNA damage</keyword>
<evidence type="ECO:0000256" key="9">
    <source>
        <dbReference type="ARBA" id="ARBA00023204"/>
    </source>
</evidence>
<keyword evidence="19" id="KW-1185">Reference proteome</keyword>
<dbReference type="GO" id="GO:0003677">
    <property type="term" value="F:DNA binding"/>
    <property type="evidence" value="ECO:0007669"/>
    <property type="project" value="UniProtKB-KW"/>
</dbReference>
<dbReference type="GO" id="GO:0004527">
    <property type="term" value="F:exonuclease activity"/>
    <property type="evidence" value="ECO:0007669"/>
    <property type="project" value="UniProtKB-KW"/>
</dbReference>
<dbReference type="InterPro" id="IPR038726">
    <property type="entry name" value="PDDEXK_AddAB-type"/>
</dbReference>
<dbReference type="OrthoDB" id="9810135at2"/>
<dbReference type="GO" id="GO:0005524">
    <property type="term" value="F:ATP binding"/>
    <property type="evidence" value="ECO:0007669"/>
    <property type="project" value="UniProtKB-UniRule"/>
</dbReference>
<dbReference type="PROSITE" id="PS51217">
    <property type="entry name" value="UVRD_HELICASE_CTER"/>
    <property type="match status" value="1"/>
</dbReference>
<proteinExistence type="predicted"/>
<dbReference type="InterPro" id="IPR011335">
    <property type="entry name" value="Restrct_endonuc-II-like"/>
</dbReference>
<name>A0A2H5F0S7_9RHOB</name>
<evidence type="ECO:0000256" key="11">
    <source>
        <dbReference type="ARBA" id="ARBA00034617"/>
    </source>
</evidence>
<dbReference type="Pfam" id="PF12705">
    <property type="entry name" value="PDDEXK_1"/>
    <property type="match status" value="1"/>
</dbReference>
<evidence type="ECO:0000256" key="8">
    <source>
        <dbReference type="ARBA" id="ARBA00023125"/>
    </source>
</evidence>
<evidence type="ECO:0000256" key="3">
    <source>
        <dbReference type="ARBA" id="ARBA00022763"/>
    </source>
</evidence>